<dbReference type="EMBL" id="FPBK01000009">
    <property type="protein sequence ID" value="SFU59807.1"/>
    <property type="molecule type" value="Genomic_DNA"/>
</dbReference>
<evidence type="ECO:0000259" key="1">
    <source>
        <dbReference type="Pfam" id="PF07883"/>
    </source>
</evidence>
<dbReference type="PANTHER" id="PTHR36448">
    <property type="entry name" value="BLR7373 PROTEIN"/>
    <property type="match status" value="1"/>
</dbReference>
<dbReference type="OrthoDB" id="9791759at2"/>
<dbReference type="Gene3D" id="2.60.120.10">
    <property type="entry name" value="Jelly Rolls"/>
    <property type="match status" value="1"/>
</dbReference>
<sequence>MKRRRFIQLSSFGIAATPFFSITGILNLENMEVKTFYFKDDGIIPNSKFPLLVYKNAFSERGNAGADFLEKKFRDHNWYNSWRWGVYPFHHYHSVSHEVLGVFQGNALLHMGGPNGEKLNVEAGDILIIPAGVGHKCISHFQDFTVVGAYPNGMDYDLVKEEKSKHAQSVKNIQKVPFPSDDPLLGKNDGIKKYWK</sequence>
<reference evidence="2 3" key="1">
    <citation type="submission" date="2016-10" db="EMBL/GenBank/DDBJ databases">
        <authorList>
            <person name="de Groot N.N."/>
        </authorList>
    </citation>
    <scope>NUCLEOTIDE SEQUENCE [LARGE SCALE GENOMIC DNA]</scope>
    <source>
        <strain evidence="2 3">CGMCC 1.12333</strain>
    </source>
</reference>
<evidence type="ECO:0000313" key="3">
    <source>
        <dbReference type="Proteomes" id="UP000199138"/>
    </source>
</evidence>
<dbReference type="InterPro" id="IPR013096">
    <property type="entry name" value="Cupin_2"/>
</dbReference>
<organism evidence="2 3">
    <name type="scientific">Pustulibacterium marinum</name>
    <dbReference type="NCBI Taxonomy" id="1224947"/>
    <lineage>
        <taxon>Bacteria</taxon>
        <taxon>Pseudomonadati</taxon>
        <taxon>Bacteroidota</taxon>
        <taxon>Flavobacteriia</taxon>
        <taxon>Flavobacteriales</taxon>
        <taxon>Flavobacteriaceae</taxon>
        <taxon>Pustulibacterium</taxon>
    </lineage>
</organism>
<dbReference type="RefSeq" id="WP_093025416.1">
    <property type="nucleotide sequence ID" value="NZ_FPBK01000009.1"/>
</dbReference>
<dbReference type="SUPFAM" id="SSF51182">
    <property type="entry name" value="RmlC-like cupins"/>
    <property type="match status" value="1"/>
</dbReference>
<accession>A0A1I7HGE5</accession>
<dbReference type="STRING" id="1224947.SAMN05216480_10946"/>
<dbReference type="InterPro" id="IPR014500">
    <property type="entry name" value="UCP019307_cupin"/>
</dbReference>
<feature type="domain" description="Cupin type-2" evidence="1">
    <location>
        <begin position="90"/>
        <end position="140"/>
    </location>
</feature>
<proteinExistence type="predicted"/>
<dbReference type="AlphaFoldDB" id="A0A1I7HGE5"/>
<dbReference type="PANTHER" id="PTHR36448:SF2">
    <property type="entry name" value="CUPIN TYPE-1 DOMAIN-CONTAINING PROTEIN"/>
    <property type="match status" value="1"/>
</dbReference>
<dbReference type="Pfam" id="PF07883">
    <property type="entry name" value="Cupin_2"/>
    <property type="match status" value="1"/>
</dbReference>
<dbReference type="CDD" id="cd02219">
    <property type="entry name" value="cupin_YjlB-like"/>
    <property type="match status" value="1"/>
</dbReference>
<dbReference type="PIRSF" id="PIRSF019307">
    <property type="entry name" value="UCP019307"/>
    <property type="match status" value="1"/>
</dbReference>
<dbReference type="InterPro" id="IPR014710">
    <property type="entry name" value="RmlC-like_jellyroll"/>
</dbReference>
<dbReference type="Proteomes" id="UP000199138">
    <property type="component" value="Unassembled WGS sequence"/>
</dbReference>
<protein>
    <submittedName>
        <fullName evidence="2">Uncharacterized protein YjlB</fullName>
    </submittedName>
</protein>
<keyword evidence="3" id="KW-1185">Reference proteome</keyword>
<name>A0A1I7HGE5_9FLAO</name>
<evidence type="ECO:0000313" key="2">
    <source>
        <dbReference type="EMBL" id="SFU59807.1"/>
    </source>
</evidence>
<dbReference type="InterPro" id="IPR047121">
    <property type="entry name" value="YjiB-like"/>
</dbReference>
<gene>
    <name evidence="2" type="ORF">SAMN05216480_10946</name>
</gene>
<dbReference type="InterPro" id="IPR011051">
    <property type="entry name" value="RmlC_Cupin_sf"/>
</dbReference>